<dbReference type="InterPro" id="IPR017500">
    <property type="entry name" value="Phage_infect_YhgE_N"/>
</dbReference>
<keyword evidence="3 5" id="KW-1133">Transmembrane helix</keyword>
<feature type="transmembrane region" description="Helical" evidence="5">
    <location>
        <begin position="475"/>
        <end position="500"/>
    </location>
</feature>
<dbReference type="Gene3D" id="3.40.1710.10">
    <property type="entry name" value="abc type-2 transporter like domain"/>
    <property type="match status" value="1"/>
</dbReference>
<dbReference type="Proteomes" id="UP000217784">
    <property type="component" value="Unassembled WGS sequence"/>
</dbReference>
<dbReference type="InterPro" id="IPR051328">
    <property type="entry name" value="T7SS_ABC-Transporter"/>
</dbReference>
<name>A0A2A2H8T8_METBR</name>
<evidence type="ECO:0000259" key="6">
    <source>
        <dbReference type="Pfam" id="PF12698"/>
    </source>
</evidence>
<dbReference type="InterPro" id="IPR013525">
    <property type="entry name" value="ABC2_TM"/>
</dbReference>
<dbReference type="RefSeq" id="WP_069584060.1">
    <property type="nucleotide sequence ID" value="NZ_LMVM01000002.1"/>
</dbReference>
<evidence type="ECO:0000256" key="5">
    <source>
        <dbReference type="SAM" id="Phobius"/>
    </source>
</evidence>
<dbReference type="PANTHER" id="PTHR43077">
    <property type="entry name" value="TRANSPORT PERMEASE YVFS-RELATED"/>
    <property type="match status" value="1"/>
</dbReference>
<dbReference type="OrthoDB" id="82359at2157"/>
<feature type="transmembrane region" description="Helical" evidence="5">
    <location>
        <begin position="538"/>
        <end position="557"/>
    </location>
</feature>
<keyword evidence="8" id="KW-1185">Reference proteome</keyword>
<proteinExistence type="predicted"/>
<dbReference type="EMBL" id="LMVM01000002">
    <property type="protein sequence ID" value="PAV05673.1"/>
    <property type="molecule type" value="Genomic_DNA"/>
</dbReference>
<dbReference type="NCBIfam" id="TIGR03061">
    <property type="entry name" value="pip_yhgE_Nterm"/>
    <property type="match status" value="1"/>
</dbReference>
<comment type="caution">
    <text evidence="7">The sequence shown here is derived from an EMBL/GenBank/DDBJ whole genome shotgun (WGS) entry which is preliminary data.</text>
</comment>
<feature type="domain" description="ABC-2 type transporter transmembrane" evidence="6">
    <location>
        <begin position="245"/>
        <end position="612"/>
    </location>
</feature>
<dbReference type="AlphaFoldDB" id="A0A2A2H8T8"/>
<evidence type="ECO:0000313" key="8">
    <source>
        <dbReference type="Proteomes" id="UP000217784"/>
    </source>
</evidence>
<evidence type="ECO:0000256" key="3">
    <source>
        <dbReference type="ARBA" id="ARBA00022989"/>
    </source>
</evidence>
<feature type="transmembrane region" description="Helical" evidence="5">
    <location>
        <begin position="592"/>
        <end position="613"/>
    </location>
</feature>
<evidence type="ECO:0000313" key="7">
    <source>
        <dbReference type="EMBL" id="PAV05673.1"/>
    </source>
</evidence>
<feature type="transmembrane region" description="Helical" evidence="5">
    <location>
        <begin position="442"/>
        <end position="463"/>
    </location>
</feature>
<reference evidence="7 8" key="1">
    <citation type="journal article" date="2017" name="BMC Genomics">
        <title>Genomic analysis of methanogenic archaea reveals a shift towards energy conservation.</title>
        <authorList>
            <person name="Gilmore S.P."/>
            <person name="Henske J.K."/>
            <person name="Sexton J.A."/>
            <person name="Solomon K.V."/>
            <person name="Seppala S."/>
            <person name="Yoo J.I."/>
            <person name="Huyett L.M."/>
            <person name="Pressman A."/>
            <person name="Cogan J.Z."/>
            <person name="Kivenson V."/>
            <person name="Peng X."/>
            <person name="Tan Y."/>
            <person name="Valentine D.L."/>
            <person name="O'Malley M.A."/>
        </authorList>
    </citation>
    <scope>NUCLEOTIDE SEQUENCE [LARGE SCALE GENOMIC DNA]</scope>
    <source>
        <strain evidence="7 8">M.o.H.</strain>
    </source>
</reference>
<organism evidence="7 8">
    <name type="scientific">Methanobacterium bryantii</name>
    <dbReference type="NCBI Taxonomy" id="2161"/>
    <lineage>
        <taxon>Archaea</taxon>
        <taxon>Methanobacteriati</taxon>
        <taxon>Methanobacteriota</taxon>
        <taxon>Methanomada group</taxon>
        <taxon>Methanobacteria</taxon>
        <taxon>Methanobacteriales</taxon>
        <taxon>Methanobacteriaceae</taxon>
        <taxon>Methanobacterium</taxon>
    </lineage>
</organism>
<evidence type="ECO:0000256" key="1">
    <source>
        <dbReference type="ARBA" id="ARBA00004141"/>
    </source>
</evidence>
<evidence type="ECO:0000256" key="4">
    <source>
        <dbReference type="ARBA" id="ARBA00023136"/>
    </source>
</evidence>
<feature type="transmembrane region" description="Helical" evidence="5">
    <location>
        <begin position="506"/>
        <end position="526"/>
    </location>
</feature>
<feature type="domain" description="ABC-2 type transporter transmembrane" evidence="6">
    <location>
        <begin position="26"/>
        <end position="166"/>
    </location>
</feature>
<dbReference type="PANTHER" id="PTHR43077:SF10">
    <property type="entry name" value="TRANSPORT PERMEASE PROTEIN"/>
    <property type="match status" value="1"/>
</dbReference>
<accession>A0A2A2H8T8</accession>
<keyword evidence="4 5" id="KW-0472">Membrane</keyword>
<dbReference type="GO" id="GO:0016020">
    <property type="term" value="C:membrane"/>
    <property type="evidence" value="ECO:0007669"/>
    <property type="project" value="UniProtKB-SubCell"/>
</dbReference>
<dbReference type="Pfam" id="PF12698">
    <property type="entry name" value="ABC2_membrane_3"/>
    <property type="match status" value="2"/>
</dbReference>
<protein>
    <submittedName>
        <fullName evidence="7">Phage infection protein</fullName>
    </submittedName>
</protein>
<dbReference type="NCBIfam" id="TIGR03062">
    <property type="entry name" value="pip_yhgE_Cterm"/>
    <property type="match status" value="1"/>
</dbReference>
<keyword evidence="2 5" id="KW-0812">Transmembrane</keyword>
<dbReference type="GO" id="GO:0140359">
    <property type="term" value="F:ABC-type transporter activity"/>
    <property type="evidence" value="ECO:0007669"/>
    <property type="project" value="InterPro"/>
</dbReference>
<gene>
    <name evidence="7" type="ORF">ASJ80_08030</name>
</gene>
<evidence type="ECO:0000256" key="2">
    <source>
        <dbReference type="ARBA" id="ARBA00022692"/>
    </source>
</evidence>
<comment type="subcellular location">
    <subcellularLocation>
        <location evidence="1">Membrane</location>
        <topology evidence="1">Multi-pass membrane protein</topology>
    </subcellularLocation>
</comment>
<feature type="transmembrane region" description="Helical" evidence="5">
    <location>
        <begin position="21"/>
        <end position="39"/>
    </location>
</feature>
<sequence length="634" mass="69699">MIKGITEIFKNDIKAIIRNPVVMFVLLVIICIPALYALLNMQATWDPYSETQNIKVAVVNIDSGYNTNGTHYNVGNTLVDELKNNKNFSWQFVDKDTALNGVKNGTYYAALIIPSNFSEDLLSIETTTPQQAKIQYIVNDKLNPVAPRLTNAGADEVQTKINNEIVKTVDGIIFGKLSDVGDIAKENKAEFLKLRSFVNELNGKISAINSDISEANSDMSTIQEIWPKVSAALPEIQNYSNAIRENYDSLYNQIESNPQAALSKVQNMETQLNTTITGLKYVDAILTSLYNATGDAQLKPIITQIETDIGYGNQALAVLQKVETAIKEGKNPKGELTQLKTLIDEMDDGVNTLVANKASINQKINSAAAKLSLVNSKWPTVKSAIPIAAAKLNSINVADIDKLIAFSDTNQGDVKNYFESPVELDKESMYPVDNYGSALAPFYIPISLWIGCIIAVAMISMRVKTGRIYNAASVYLGRMGIFLIIAILQALLVAIGSLYLHVQISSALLFVLTTLYIGICAMIIVYSMTSAFGNAGKALAIIILVLQITATAGIFPLEILPPFFQAIHPYLPLTYGVGALREVVAGVIWSTYWYNILYLTVFPILAFVLTLLIKEKVDKRAQWTEEKLKESGLF</sequence>
<dbReference type="InterPro" id="IPR017501">
    <property type="entry name" value="Phage_infect_YhgE_C"/>
</dbReference>